<accession>A0A9Q9SS19</accession>
<evidence type="ECO:0000256" key="1">
    <source>
        <dbReference type="SAM" id="MobiDB-lite"/>
    </source>
</evidence>
<feature type="compositionally biased region" description="Pro residues" evidence="1">
    <location>
        <begin position="18"/>
        <end position="27"/>
    </location>
</feature>
<name>A0A9Q9SS19_MOOP1</name>
<organism evidence="2">
    <name type="scientific">Moorena producens (strain JHB)</name>
    <dbReference type="NCBI Taxonomy" id="1454205"/>
    <lineage>
        <taxon>Bacteria</taxon>
        <taxon>Bacillati</taxon>
        <taxon>Cyanobacteriota</taxon>
        <taxon>Cyanophyceae</taxon>
        <taxon>Coleofasciculales</taxon>
        <taxon>Coleofasciculaceae</taxon>
        <taxon>Moorena</taxon>
    </lineage>
</organism>
<dbReference type="Proteomes" id="UP000176944">
    <property type="component" value="Chromosome"/>
</dbReference>
<dbReference type="EMBL" id="CP017708">
    <property type="protein sequence ID" value="WAN68567.1"/>
    <property type="molecule type" value="Genomic_DNA"/>
</dbReference>
<dbReference type="AlphaFoldDB" id="A0A9Q9SS19"/>
<feature type="region of interest" description="Disordered" evidence="1">
    <location>
        <begin position="1"/>
        <end position="43"/>
    </location>
</feature>
<evidence type="ECO:0000313" key="2">
    <source>
        <dbReference type="EMBL" id="WAN68567.1"/>
    </source>
</evidence>
<gene>
    <name evidence="2" type="ORF">BJP36_40025</name>
</gene>
<reference evidence="2" key="1">
    <citation type="journal article" date="2017" name="Proc. Natl. Acad. Sci. U.S.A.">
        <title>Comparative genomics uncovers the prolific and distinctive metabolic potential of the cyanobacterial genus Moorea.</title>
        <authorList>
            <person name="Leao T."/>
            <person name="Castelao G."/>
            <person name="Korobeynikov A."/>
            <person name="Monroe E.A."/>
            <person name="Podell S."/>
            <person name="Glukhov E."/>
            <person name="Allen E.E."/>
            <person name="Gerwick W.H."/>
            <person name="Gerwick L."/>
        </authorList>
    </citation>
    <scope>NUCLEOTIDE SEQUENCE</scope>
    <source>
        <strain evidence="2">JHB</strain>
    </source>
</reference>
<reference evidence="2" key="2">
    <citation type="submission" date="2022-10" db="EMBL/GenBank/DDBJ databases">
        <authorList>
            <person name="Ngo T.-E."/>
        </authorList>
    </citation>
    <scope>NUCLEOTIDE SEQUENCE</scope>
    <source>
        <strain evidence="2">JHB</strain>
    </source>
</reference>
<sequence length="43" mass="4808">MKRARCPFHQDAHSTNIPVPPTCPFHPPGQSQTTLPDSRFPIP</sequence>
<protein>
    <submittedName>
        <fullName evidence="2">Uncharacterized protein</fullName>
    </submittedName>
</protein>
<proteinExistence type="predicted"/>